<feature type="region of interest" description="Disordered" evidence="1">
    <location>
        <begin position="1"/>
        <end position="24"/>
    </location>
</feature>
<feature type="non-terminal residue" evidence="2">
    <location>
        <position position="91"/>
    </location>
</feature>
<protein>
    <submittedName>
        <fullName evidence="2">Unplaced genomic scaffold GYMLUscaffold_24, whole genome shotgun sequence</fullName>
    </submittedName>
</protein>
<dbReference type="EMBL" id="KN834772">
    <property type="protein sequence ID" value="KIK61190.1"/>
    <property type="molecule type" value="Genomic_DNA"/>
</dbReference>
<accession>A0A0D0BBT1</accession>
<evidence type="ECO:0000256" key="1">
    <source>
        <dbReference type="SAM" id="MobiDB-lite"/>
    </source>
</evidence>
<dbReference type="OrthoDB" id="3254233at2759"/>
<dbReference type="Proteomes" id="UP000053593">
    <property type="component" value="Unassembled WGS sequence"/>
</dbReference>
<name>A0A0D0BBT1_9AGAR</name>
<evidence type="ECO:0000313" key="3">
    <source>
        <dbReference type="Proteomes" id="UP000053593"/>
    </source>
</evidence>
<reference evidence="2 3" key="1">
    <citation type="submission" date="2014-04" db="EMBL/GenBank/DDBJ databases">
        <title>Evolutionary Origins and Diversification of the Mycorrhizal Mutualists.</title>
        <authorList>
            <consortium name="DOE Joint Genome Institute"/>
            <consortium name="Mycorrhizal Genomics Consortium"/>
            <person name="Kohler A."/>
            <person name="Kuo A."/>
            <person name="Nagy L.G."/>
            <person name="Floudas D."/>
            <person name="Copeland A."/>
            <person name="Barry K.W."/>
            <person name="Cichocki N."/>
            <person name="Veneault-Fourrey C."/>
            <person name="LaButti K."/>
            <person name="Lindquist E.A."/>
            <person name="Lipzen A."/>
            <person name="Lundell T."/>
            <person name="Morin E."/>
            <person name="Murat C."/>
            <person name="Riley R."/>
            <person name="Ohm R."/>
            <person name="Sun H."/>
            <person name="Tunlid A."/>
            <person name="Henrissat B."/>
            <person name="Grigoriev I.V."/>
            <person name="Hibbett D.S."/>
            <person name="Martin F."/>
        </authorList>
    </citation>
    <scope>NUCLEOTIDE SEQUENCE [LARGE SCALE GENOMIC DNA]</scope>
    <source>
        <strain evidence="2 3">FD-317 M1</strain>
    </source>
</reference>
<organism evidence="2 3">
    <name type="scientific">Collybiopsis luxurians FD-317 M1</name>
    <dbReference type="NCBI Taxonomy" id="944289"/>
    <lineage>
        <taxon>Eukaryota</taxon>
        <taxon>Fungi</taxon>
        <taxon>Dikarya</taxon>
        <taxon>Basidiomycota</taxon>
        <taxon>Agaricomycotina</taxon>
        <taxon>Agaricomycetes</taxon>
        <taxon>Agaricomycetidae</taxon>
        <taxon>Agaricales</taxon>
        <taxon>Marasmiineae</taxon>
        <taxon>Omphalotaceae</taxon>
        <taxon>Collybiopsis</taxon>
        <taxon>Collybiopsis luxurians</taxon>
    </lineage>
</organism>
<feature type="compositionally biased region" description="Polar residues" evidence="1">
    <location>
        <begin position="1"/>
        <end position="15"/>
    </location>
</feature>
<gene>
    <name evidence="2" type="ORF">GYMLUDRAFT_166759</name>
</gene>
<dbReference type="HOGENOM" id="CLU_165631_0_0_1"/>
<evidence type="ECO:0000313" key="2">
    <source>
        <dbReference type="EMBL" id="KIK61190.1"/>
    </source>
</evidence>
<proteinExistence type="predicted"/>
<keyword evidence="3" id="KW-1185">Reference proteome</keyword>
<dbReference type="AlphaFoldDB" id="A0A0D0BBT1"/>
<sequence>MQAQSSRTAEYTTTDDPLPRPAEEEFGSVAWQTVKQFPHLFRVSTPINIERLRSFLDDHPNPLFVSSVLTALKEGFWPWANTRPSEEYPET</sequence>